<keyword evidence="7" id="KW-1185">Reference proteome</keyword>
<evidence type="ECO:0000259" key="5">
    <source>
        <dbReference type="SMART" id="SM00646"/>
    </source>
</evidence>
<dbReference type="InterPro" id="IPR050695">
    <property type="entry name" value="N-acetylmuramoyl_amidase_3"/>
</dbReference>
<reference evidence="7" key="1">
    <citation type="journal article" date="2019" name="Int. J. Syst. Evol. Microbiol.">
        <title>The Global Catalogue of Microorganisms (GCM) 10K type strain sequencing project: providing services to taxonomists for standard genome sequencing and annotation.</title>
        <authorList>
            <consortium name="The Broad Institute Genomics Platform"/>
            <consortium name="The Broad Institute Genome Sequencing Center for Infectious Disease"/>
            <person name="Wu L."/>
            <person name="Ma J."/>
        </authorList>
    </citation>
    <scope>NUCLEOTIDE SEQUENCE [LARGE SCALE GENOMIC DNA]</scope>
    <source>
        <strain evidence="7">JCM 16545</strain>
    </source>
</reference>
<evidence type="ECO:0000313" key="7">
    <source>
        <dbReference type="Proteomes" id="UP001597297"/>
    </source>
</evidence>
<dbReference type="Gene3D" id="3.40.630.40">
    <property type="entry name" value="Zn-dependent exopeptidases"/>
    <property type="match status" value="1"/>
</dbReference>
<dbReference type="PANTHER" id="PTHR30404">
    <property type="entry name" value="N-ACETYLMURAMOYL-L-ALANINE AMIDASE"/>
    <property type="match status" value="1"/>
</dbReference>
<sequence>MLSLCRLYTTLLLIATSCLATAGAFRTVVIDAGHGGKDIGGNYDKVYEKHLALDTAKRVEYMLKKKGYSTKMTRTSDVFISLQKRASIGNRYSNSIFVSIHYNYTYRKAACGIETFYYTSRSKPLAKYVNEAVRSKTRAHNRGVKFARYYVIRNAKNPAILFEGGFLQNTSERRAVKKGSYRQKIAEGIVQGIEKYQYARKKGWAR</sequence>
<evidence type="ECO:0000313" key="6">
    <source>
        <dbReference type="EMBL" id="MFD2275754.1"/>
    </source>
</evidence>
<dbReference type="PROSITE" id="PS51257">
    <property type="entry name" value="PROKAR_LIPOPROTEIN"/>
    <property type="match status" value="1"/>
</dbReference>
<protein>
    <recommendedName>
        <fullName evidence="2">N-acetylmuramoyl-L-alanine amidase</fullName>
        <ecNumber evidence="2">3.5.1.28</ecNumber>
    </recommendedName>
</protein>
<dbReference type="InterPro" id="IPR002508">
    <property type="entry name" value="MurNAc-LAA_cat"/>
</dbReference>
<evidence type="ECO:0000256" key="2">
    <source>
        <dbReference type="ARBA" id="ARBA00011901"/>
    </source>
</evidence>
<dbReference type="Pfam" id="PF01520">
    <property type="entry name" value="Amidase_3"/>
    <property type="match status" value="1"/>
</dbReference>
<evidence type="ECO:0000256" key="3">
    <source>
        <dbReference type="ARBA" id="ARBA00022801"/>
    </source>
</evidence>
<dbReference type="RefSeq" id="WP_377094283.1">
    <property type="nucleotide sequence ID" value="NZ_JBHSJM010000001.1"/>
</dbReference>
<gene>
    <name evidence="6" type="ORF">ACFSQZ_04665</name>
</gene>
<dbReference type="CDD" id="cd02696">
    <property type="entry name" value="MurNAc-LAA"/>
    <property type="match status" value="1"/>
</dbReference>
<keyword evidence="3" id="KW-0378">Hydrolase</keyword>
<accession>A0ABW5E061</accession>
<feature type="domain" description="MurNAc-LAA" evidence="5">
    <location>
        <begin position="86"/>
        <end position="194"/>
    </location>
</feature>
<comment type="caution">
    <text evidence="6">The sequence shown here is derived from an EMBL/GenBank/DDBJ whole genome shotgun (WGS) entry which is preliminary data.</text>
</comment>
<feature type="chain" id="PRO_5045497959" description="N-acetylmuramoyl-L-alanine amidase" evidence="4">
    <location>
        <begin position="23"/>
        <end position="206"/>
    </location>
</feature>
<evidence type="ECO:0000256" key="4">
    <source>
        <dbReference type="SAM" id="SignalP"/>
    </source>
</evidence>
<feature type="signal peptide" evidence="4">
    <location>
        <begin position="1"/>
        <end position="22"/>
    </location>
</feature>
<dbReference type="SUPFAM" id="SSF53187">
    <property type="entry name" value="Zn-dependent exopeptidases"/>
    <property type="match status" value="1"/>
</dbReference>
<evidence type="ECO:0000256" key="1">
    <source>
        <dbReference type="ARBA" id="ARBA00001561"/>
    </source>
</evidence>
<name>A0ABW5E061_9BACT</name>
<keyword evidence="4" id="KW-0732">Signal</keyword>
<dbReference type="EMBL" id="JBHUJC010000012">
    <property type="protein sequence ID" value="MFD2275754.1"/>
    <property type="molecule type" value="Genomic_DNA"/>
</dbReference>
<dbReference type="Proteomes" id="UP001597297">
    <property type="component" value="Unassembled WGS sequence"/>
</dbReference>
<dbReference type="SMART" id="SM00646">
    <property type="entry name" value="Ami_3"/>
    <property type="match status" value="1"/>
</dbReference>
<dbReference type="PANTHER" id="PTHR30404:SF0">
    <property type="entry name" value="N-ACETYLMURAMOYL-L-ALANINE AMIDASE AMIC"/>
    <property type="match status" value="1"/>
</dbReference>
<comment type="catalytic activity">
    <reaction evidence="1">
        <text>Hydrolyzes the link between N-acetylmuramoyl residues and L-amino acid residues in certain cell-wall glycopeptides.</text>
        <dbReference type="EC" id="3.5.1.28"/>
    </reaction>
</comment>
<dbReference type="EC" id="3.5.1.28" evidence="2"/>
<organism evidence="6 7">
    <name type="scientific">Rubritalea spongiae</name>
    <dbReference type="NCBI Taxonomy" id="430797"/>
    <lineage>
        <taxon>Bacteria</taxon>
        <taxon>Pseudomonadati</taxon>
        <taxon>Verrucomicrobiota</taxon>
        <taxon>Verrucomicrobiia</taxon>
        <taxon>Verrucomicrobiales</taxon>
        <taxon>Rubritaleaceae</taxon>
        <taxon>Rubritalea</taxon>
    </lineage>
</organism>
<proteinExistence type="predicted"/>